<dbReference type="PANTHER" id="PTHR46361:SF3">
    <property type="entry name" value="ELECTRON CARRIER_ PROTEIN DISULFIDE OXIDOREDUCTASE"/>
    <property type="match status" value="1"/>
</dbReference>
<evidence type="ECO:0000259" key="1">
    <source>
        <dbReference type="Pfam" id="PF04784"/>
    </source>
</evidence>
<sequence>MRFLVLTGIILMIAVKTSAQSEVKIVKNGRIDHSIYGTLLERYVDQEGFVAYRQLKAQDEAKLWLYLNALGEVDPAQLRDRAERLAYWINAYNALTIKGILDFYPTKSIRDHVSTIGYNIWKDYKMLVNGTEYSLDDIEHDILRKMGDPRIHFAIVCASVGCPKLLSEPYTSDRLDEQLSR</sequence>
<name>A0A382P8A7_9ZZZZ</name>
<evidence type="ECO:0000313" key="2">
    <source>
        <dbReference type="EMBL" id="SVC69649.1"/>
    </source>
</evidence>
<feature type="non-terminal residue" evidence="2">
    <location>
        <position position="181"/>
    </location>
</feature>
<dbReference type="PANTHER" id="PTHR46361">
    <property type="entry name" value="ELECTRON CARRIER/ PROTEIN DISULFIDE OXIDOREDUCTASE"/>
    <property type="match status" value="1"/>
</dbReference>
<accession>A0A382P8A7</accession>
<dbReference type="EMBL" id="UINC01105596">
    <property type="protein sequence ID" value="SVC69649.1"/>
    <property type="molecule type" value="Genomic_DNA"/>
</dbReference>
<reference evidence="2" key="1">
    <citation type="submission" date="2018-05" db="EMBL/GenBank/DDBJ databases">
        <authorList>
            <person name="Lanie J.A."/>
            <person name="Ng W.-L."/>
            <person name="Kazmierczak K.M."/>
            <person name="Andrzejewski T.M."/>
            <person name="Davidsen T.M."/>
            <person name="Wayne K.J."/>
            <person name="Tettelin H."/>
            <person name="Glass J.I."/>
            <person name="Rusch D."/>
            <person name="Podicherti R."/>
            <person name="Tsui H.-C.T."/>
            <person name="Winkler M.E."/>
        </authorList>
    </citation>
    <scope>NUCLEOTIDE SEQUENCE</scope>
</reference>
<proteinExistence type="predicted"/>
<feature type="domain" description="DUF547" evidence="1">
    <location>
        <begin position="79"/>
        <end position="180"/>
    </location>
</feature>
<protein>
    <recommendedName>
        <fullName evidence="1">DUF547 domain-containing protein</fullName>
    </recommendedName>
</protein>
<dbReference type="Pfam" id="PF04784">
    <property type="entry name" value="DUF547"/>
    <property type="match status" value="1"/>
</dbReference>
<dbReference type="InterPro" id="IPR006869">
    <property type="entry name" value="DUF547"/>
</dbReference>
<organism evidence="2">
    <name type="scientific">marine metagenome</name>
    <dbReference type="NCBI Taxonomy" id="408172"/>
    <lineage>
        <taxon>unclassified sequences</taxon>
        <taxon>metagenomes</taxon>
        <taxon>ecological metagenomes</taxon>
    </lineage>
</organism>
<gene>
    <name evidence="2" type="ORF">METZ01_LOCUS322503</name>
</gene>
<dbReference type="AlphaFoldDB" id="A0A382P8A7"/>